<name>A0A4Y2FH65_ARAVE</name>
<proteinExistence type="predicted"/>
<evidence type="ECO:0008006" key="3">
    <source>
        <dbReference type="Google" id="ProtNLM"/>
    </source>
</evidence>
<dbReference type="EMBL" id="BGPR01000910">
    <property type="protein sequence ID" value="GBM39886.1"/>
    <property type="molecule type" value="Genomic_DNA"/>
</dbReference>
<sequence length="292" mass="32016">MSPIILQETDEEKDLEILYSGLKGTTGNVPSDPNNSEISTHLKEPRSFHAIAEKIREALSTLNPDVNKVLNLLDQLQANYFAAEIVEVTPIQVNQNSSHMATKAKGISNLAQLGPPTVNQAPHEITNQLHCNTSFSHCSTSVKAPPNPTILLFPTSNSSTTLTELLNEALPPKDFKPTNIKPIRSKGLAISFQSSSDIKTFQAKLDENINLKSSISNKPPTKRSPSLIIYNIPSSSKEEEIQDALMTQLNLASPLNLRFKFKGNSSETTNWVFEASASILNTINLVKKIQMG</sequence>
<comment type="caution">
    <text evidence="1">The sequence shown here is derived from an EMBL/GenBank/DDBJ whole genome shotgun (WGS) entry which is preliminary data.</text>
</comment>
<dbReference type="Proteomes" id="UP000499080">
    <property type="component" value="Unassembled WGS sequence"/>
</dbReference>
<reference evidence="1 2" key="1">
    <citation type="journal article" date="2019" name="Sci. Rep.">
        <title>Orb-weaving spider Araneus ventricosus genome elucidates the spidroin gene catalogue.</title>
        <authorList>
            <person name="Kono N."/>
            <person name="Nakamura H."/>
            <person name="Ohtoshi R."/>
            <person name="Moran D.A.P."/>
            <person name="Shinohara A."/>
            <person name="Yoshida Y."/>
            <person name="Fujiwara M."/>
            <person name="Mori M."/>
            <person name="Tomita M."/>
            <person name="Arakawa K."/>
        </authorList>
    </citation>
    <scope>NUCLEOTIDE SEQUENCE [LARGE SCALE GENOMIC DNA]</scope>
</reference>
<protein>
    <recommendedName>
        <fullName evidence="3">Pre-C2HC domain-containing protein</fullName>
    </recommendedName>
</protein>
<dbReference type="OrthoDB" id="6437361at2759"/>
<organism evidence="1 2">
    <name type="scientific">Araneus ventricosus</name>
    <name type="common">Orbweaver spider</name>
    <name type="synonym">Epeira ventricosa</name>
    <dbReference type="NCBI Taxonomy" id="182803"/>
    <lineage>
        <taxon>Eukaryota</taxon>
        <taxon>Metazoa</taxon>
        <taxon>Ecdysozoa</taxon>
        <taxon>Arthropoda</taxon>
        <taxon>Chelicerata</taxon>
        <taxon>Arachnida</taxon>
        <taxon>Araneae</taxon>
        <taxon>Araneomorphae</taxon>
        <taxon>Entelegynae</taxon>
        <taxon>Araneoidea</taxon>
        <taxon>Araneidae</taxon>
        <taxon>Araneus</taxon>
    </lineage>
</organism>
<evidence type="ECO:0000313" key="2">
    <source>
        <dbReference type="Proteomes" id="UP000499080"/>
    </source>
</evidence>
<keyword evidence="2" id="KW-1185">Reference proteome</keyword>
<evidence type="ECO:0000313" key="1">
    <source>
        <dbReference type="EMBL" id="GBM39886.1"/>
    </source>
</evidence>
<gene>
    <name evidence="1" type="ORF">AVEN_250210_1</name>
</gene>
<accession>A0A4Y2FH65</accession>
<dbReference type="AlphaFoldDB" id="A0A4Y2FH65"/>